<proteinExistence type="predicted"/>
<feature type="non-terminal residue" evidence="1">
    <location>
        <position position="1"/>
    </location>
</feature>
<reference evidence="1" key="1">
    <citation type="journal article" date="2014" name="Front. Microbiol.">
        <title>High frequency of phylogenetically diverse reductive dehalogenase-homologous genes in deep subseafloor sedimentary metagenomes.</title>
        <authorList>
            <person name="Kawai M."/>
            <person name="Futagami T."/>
            <person name="Toyoda A."/>
            <person name="Takaki Y."/>
            <person name="Nishi S."/>
            <person name="Hori S."/>
            <person name="Arai W."/>
            <person name="Tsubouchi T."/>
            <person name="Morono Y."/>
            <person name="Uchiyama I."/>
            <person name="Ito T."/>
            <person name="Fujiyama A."/>
            <person name="Inagaki F."/>
            <person name="Takami H."/>
        </authorList>
    </citation>
    <scope>NUCLEOTIDE SEQUENCE</scope>
    <source>
        <strain evidence="1">Expedition CK06-06</strain>
    </source>
</reference>
<protein>
    <submittedName>
        <fullName evidence="1">Uncharacterized protein</fullName>
    </submittedName>
</protein>
<dbReference type="EMBL" id="BARU01004655">
    <property type="protein sequence ID" value="GAH22504.1"/>
    <property type="molecule type" value="Genomic_DNA"/>
</dbReference>
<dbReference type="AlphaFoldDB" id="X1EZD7"/>
<organism evidence="1">
    <name type="scientific">marine sediment metagenome</name>
    <dbReference type="NCBI Taxonomy" id="412755"/>
    <lineage>
        <taxon>unclassified sequences</taxon>
        <taxon>metagenomes</taxon>
        <taxon>ecological metagenomes</taxon>
    </lineage>
</organism>
<accession>X1EZD7</accession>
<comment type="caution">
    <text evidence="1">The sequence shown here is derived from an EMBL/GenBank/DDBJ whole genome shotgun (WGS) entry which is preliminary data.</text>
</comment>
<sequence>FDWLKKEVYQKQKAIKKKDLEIFFLVDSAEEVFEIIRKSGKT</sequence>
<evidence type="ECO:0000313" key="1">
    <source>
        <dbReference type="EMBL" id="GAH22504.1"/>
    </source>
</evidence>
<gene>
    <name evidence="1" type="ORF">S03H2_09242</name>
</gene>
<name>X1EZD7_9ZZZZ</name>